<feature type="domain" description="Chemokine interleukin-8-like" evidence="6">
    <location>
        <begin position="31"/>
        <end position="92"/>
    </location>
</feature>
<dbReference type="Proteomes" id="UP000050525">
    <property type="component" value="Unassembled WGS sequence"/>
</dbReference>
<dbReference type="InterPro" id="IPR036048">
    <property type="entry name" value="Interleukin_8-like_sf"/>
</dbReference>
<dbReference type="OrthoDB" id="8872899at2759"/>
<name>A0A151MPY9_ALLMI</name>
<keyword evidence="5" id="KW-0732">Signal</keyword>
<dbReference type="Gene3D" id="2.40.50.40">
    <property type="match status" value="1"/>
</dbReference>
<accession>A0A151MPY9</accession>
<dbReference type="GO" id="GO:0005615">
    <property type="term" value="C:extracellular space"/>
    <property type="evidence" value="ECO:0007669"/>
    <property type="project" value="UniProtKB-KW"/>
</dbReference>
<evidence type="ECO:0000256" key="5">
    <source>
        <dbReference type="SAM" id="SignalP"/>
    </source>
</evidence>
<feature type="chain" id="PRO_5028117705" evidence="5">
    <location>
        <begin position="23"/>
        <end position="109"/>
    </location>
</feature>
<dbReference type="GO" id="GO:0006952">
    <property type="term" value="P:defense response"/>
    <property type="evidence" value="ECO:0007669"/>
    <property type="project" value="InterPro"/>
</dbReference>
<dbReference type="EMBL" id="AKHW03005470">
    <property type="protein sequence ID" value="KYO26543.1"/>
    <property type="molecule type" value="Genomic_DNA"/>
</dbReference>
<evidence type="ECO:0000256" key="2">
    <source>
        <dbReference type="ARBA" id="ARBA00010665"/>
    </source>
</evidence>
<proteinExistence type="inferred from homology"/>
<evidence type="ECO:0000256" key="1">
    <source>
        <dbReference type="ARBA" id="ARBA00004613"/>
    </source>
</evidence>
<evidence type="ECO:0000313" key="8">
    <source>
        <dbReference type="Proteomes" id="UP000050525"/>
    </source>
</evidence>
<dbReference type="STRING" id="8496.A0A151MPY9"/>
<dbReference type="AlphaFoldDB" id="A0A151MPY9"/>
<dbReference type="GO" id="GO:0008009">
    <property type="term" value="F:chemokine activity"/>
    <property type="evidence" value="ECO:0007669"/>
    <property type="project" value="InterPro"/>
</dbReference>
<dbReference type="PRINTS" id="PR00437">
    <property type="entry name" value="SMALLCYTKCXC"/>
</dbReference>
<protein>
    <submittedName>
        <fullName evidence="7">C-X-C motif chemokine 13</fullName>
    </submittedName>
</protein>
<keyword evidence="8" id="KW-1185">Reference proteome</keyword>
<dbReference type="InterPro" id="IPR039809">
    <property type="entry name" value="Chemokine_b/g/d"/>
</dbReference>
<dbReference type="InterPro" id="IPR033899">
    <property type="entry name" value="CXC_Chemokine_domain"/>
</dbReference>
<evidence type="ECO:0000256" key="4">
    <source>
        <dbReference type="ARBA" id="ARBA00022525"/>
    </source>
</evidence>
<comment type="subcellular location">
    <subcellularLocation>
        <location evidence="1">Secreted</location>
    </subcellularLocation>
</comment>
<dbReference type="InterPro" id="IPR001811">
    <property type="entry name" value="Chemokine_IL8-like_dom"/>
</dbReference>
<dbReference type="PANTHER" id="PTHR12015:SF198">
    <property type="entry name" value="PLATELET BASIC PROTEIN"/>
    <property type="match status" value="1"/>
</dbReference>
<reference evidence="7 8" key="1">
    <citation type="journal article" date="2012" name="Genome Biol.">
        <title>Sequencing three crocodilian genomes to illuminate the evolution of archosaurs and amniotes.</title>
        <authorList>
            <person name="St John J.A."/>
            <person name="Braun E.L."/>
            <person name="Isberg S.R."/>
            <person name="Miles L.G."/>
            <person name="Chong A.Y."/>
            <person name="Gongora J."/>
            <person name="Dalzell P."/>
            <person name="Moran C."/>
            <person name="Bed'hom B."/>
            <person name="Abzhanov A."/>
            <person name="Burgess S.C."/>
            <person name="Cooksey A.M."/>
            <person name="Castoe T.A."/>
            <person name="Crawford N.G."/>
            <person name="Densmore L.D."/>
            <person name="Drew J.C."/>
            <person name="Edwards S.V."/>
            <person name="Faircloth B.C."/>
            <person name="Fujita M.K."/>
            <person name="Greenwold M.J."/>
            <person name="Hoffmann F.G."/>
            <person name="Howard J.M."/>
            <person name="Iguchi T."/>
            <person name="Janes D.E."/>
            <person name="Khan S.Y."/>
            <person name="Kohno S."/>
            <person name="de Koning A.J."/>
            <person name="Lance S.L."/>
            <person name="McCarthy F.M."/>
            <person name="McCormack J.E."/>
            <person name="Merchant M.E."/>
            <person name="Peterson D.G."/>
            <person name="Pollock D.D."/>
            <person name="Pourmand N."/>
            <person name="Raney B.J."/>
            <person name="Roessler K.A."/>
            <person name="Sanford J.R."/>
            <person name="Sawyer R.H."/>
            <person name="Schmidt C.J."/>
            <person name="Triplett E.W."/>
            <person name="Tuberville T.D."/>
            <person name="Venegas-Anaya M."/>
            <person name="Howard J.T."/>
            <person name="Jarvis E.D."/>
            <person name="Guillette L.J.Jr."/>
            <person name="Glenn T.C."/>
            <person name="Green R.E."/>
            <person name="Ray D.A."/>
        </authorList>
    </citation>
    <scope>NUCLEOTIDE SEQUENCE [LARGE SCALE GENOMIC DNA]</scope>
    <source>
        <strain evidence="7">KSC_2009_1</strain>
    </source>
</reference>
<dbReference type="PRINTS" id="PR00436">
    <property type="entry name" value="INTERLEUKIN8"/>
</dbReference>
<dbReference type="SUPFAM" id="SSF54117">
    <property type="entry name" value="Interleukin 8-like chemokines"/>
    <property type="match status" value="1"/>
</dbReference>
<evidence type="ECO:0000256" key="3">
    <source>
        <dbReference type="ARBA" id="ARBA00022514"/>
    </source>
</evidence>
<dbReference type="SMART" id="SM00199">
    <property type="entry name" value="SCY"/>
    <property type="match status" value="1"/>
</dbReference>
<gene>
    <name evidence="7" type="ORF">Y1Q_0002168</name>
</gene>
<evidence type="ECO:0000313" key="7">
    <source>
        <dbReference type="EMBL" id="KYO26543.1"/>
    </source>
</evidence>
<dbReference type="PANTHER" id="PTHR12015">
    <property type="entry name" value="SMALL INDUCIBLE CYTOKINE A"/>
    <property type="match status" value="1"/>
</dbReference>
<dbReference type="FunFam" id="2.40.50.40:FF:000004">
    <property type="entry name" value="C-X-C motif chemokine"/>
    <property type="match status" value="1"/>
</dbReference>
<keyword evidence="3" id="KW-0202">Cytokine</keyword>
<dbReference type="GO" id="GO:0006955">
    <property type="term" value="P:immune response"/>
    <property type="evidence" value="ECO:0007669"/>
    <property type="project" value="InterPro"/>
</dbReference>
<comment type="similarity">
    <text evidence="2">Belongs to the intercrine alpha (chemokine CxC) family.</text>
</comment>
<dbReference type="InterPro" id="IPR001089">
    <property type="entry name" value="Chemokine_CXC"/>
</dbReference>
<dbReference type="Pfam" id="PF00048">
    <property type="entry name" value="IL8"/>
    <property type="match status" value="1"/>
</dbReference>
<organism evidence="7 8">
    <name type="scientific">Alligator mississippiensis</name>
    <name type="common">American alligator</name>
    <dbReference type="NCBI Taxonomy" id="8496"/>
    <lineage>
        <taxon>Eukaryota</taxon>
        <taxon>Metazoa</taxon>
        <taxon>Chordata</taxon>
        <taxon>Craniata</taxon>
        <taxon>Vertebrata</taxon>
        <taxon>Euteleostomi</taxon>
        <taxon>Archelosauria</taxon>
        <taxon>Archosauria</taxon>
        <taxon>Crocodylia</taxon>
        <taxon>Alligatoridae</taxon>
        <taxon>Alligatorinae</taxon>
        <taxon>Alligator</taxon>
    </lineage>
</organism>
<dbReference type="CDD" id="cd00273">
    <property type="entry name" value="Chemokine_CXC"/>
    <property type="match status" value="1"/>
</dbReference>
<dbReference type="PhylomeDB" id="A0A151MPY9"/>
<evidence type="ECO:0000259" key="6">
    <source>
        <dbReference type="SMART" id="SM00199"/>
    </source>
</evidence>
<feature type="signal peptide" evidence="5">
    <location>
        <begin position="1"/>
        <end position="22"/>
    </location>
</feature>
<comment type="caution">
    <text evidence="7">The sequence shown here is derived from an EMBL/GenBank/DDBJ whole genome shotgun (WGS) entry which is preliminary data.</text>
</comment>
<dbReference type="KEGG" id="amj:102558077"/>
<keyword evidence="4" id="KW-0964">Secreted</keyword>
<sequence length="109" mass="12277">MKSLATVLVIALLVKNLIVLEGLPLESLLTYHRCKCLKETSNIIRLTSILSINVMPPGIHCRKKEIILTLKGDKKVCVNPSAPWIQALLQHLTQRKALQNNSKQVMYSF</sequence>